<dbReference type="RefSeq" id="WP_144906951.1">
    <property type="nucleotide sequence ID" value="NZ_JACHOA010000003.1"/>
</dbReference>
<organism evidence="1 2">
    <name type="scientific">Novosphingobium taihuense</name>
    <dbReference type="NCBI Taxonomy" id="260085"/>
    <lineage>
        <taxon>Bacteria</taxon>
        <taxon>Pseudomonadati</taxon>
        <taxon>Pseudomonadota</taxon>
        <taxon>Alphaproteobacteria</taxon>
        <taxon>Sphingomonadales</taxon>
        <taxon>Sphingomonadaceae</taxon>
        <taxon>Novosphingobium</taxon>
    </lineage>
</organism>
<accession>A0A7W7EU51</accession>
<dbReference type="AlphaFoldDB" id="A0A7W7EU51"/>
<proteinExistence type="predicted"/>
<evidence type="ECO:0000313" key="2">
    <source>
        <dbReference type="Proteomes" id="UP000538566"/>
    </source>
</evidence>
<reference evidence="1 2" key="1">
    <citation type="submission" date="2020-08" db="EMBL/GenBank/DDBJ databases">
        <title>Genomic Encyclopedia of Type Strains, Phase IV (KMG-IV): sequencing the most valuable type-strain genomes for metagenomic binning, comparative biology and taxonomic classification.</title>
        <authorList>
            <person name="Goeker M."/>
        </authorList>
    </citation>
    <scope>NUCLEOTIDE SEQUENCE [LARGE SCALE GENOMIC DNA]</scope>
    <source>
        <strain evidence="1 2">DSM 17507</strain>
    </source>
</reference>
<keyword evidence="2" id="KW-1185">Reference proteome</keyword>
<dbReference type="OrthoDB" id="7508406at2"/>
<dbReference type="Proteomes" id="UP000538566">
    <property type="component" value="Unassembled WGS sequence"/>
</dbReference>
<sequence length="149" mass="16313">MRIFAQVAIYLVPTTREHVSGMLIRPATSNTLTQCWYTRTHLPVAQKSREEDGTLHSICRHCLRPIRSHGGKSWRLADGVDLDELAARSTIRYICVTSIADGMVIARYPVDGSADDSAVAARLEEVIAVHDARSANSGLDVRVMGGPRG</sequence>
<protein>
    <submittedName>
        <fullName evidence="1">Uncharacterized protein</fullName>
    </submittedName>
</protein>
<name>A0A7W7EU51_9SPHN</name>
<evidence type="ECO:0000313" key="1">
    <source>
        <dbReference type="EMBL" id="MBB4613714.1"/>
    </source>
</evidence>
<comment type="caution">
    <text evidence="1">The sequence shown here is derived from an EMBL/GenBank/DDBJ whole genome shotgun (WGS) entry which is preliminary data.</text>
</comment>
<gene>
    <name evidence="1" type="ORF">GGR37_001989</name>
</gene>
<dbReference type="EMBL" id="JACHOA010000003">
    <property type="protein sequence ID" value="MBB4613714.1"/>
    <property type="molecule type" value="Genomic_DNA"/>
</dbReference>